<evidence type="ECO:0000256" key="1">
    <source>
        <dbReference type="SAM" id="MobiDB-lite"/>
    </source>
</evidence>
<dbReference type="Proteomes" id="UP000257109">
    <property type="component" value="Unassembled WGS sequence"/>
</dbReference>
<dbReference type="AlphaFoldDB" id="A0A371FXX1"/>
<evidence type="ECO:0000313" key="3">
    <source>
        <dbReference type="Proteomes" id="UP000257109"/>
    </source>
</evidence>
<dbReference type="OrthoDB" id="1436372at2759"/>
<accession>A0A371FXX1</accession>
<feature type="region of interest" description="Disordered" evidence="1">
    <location>
        <begin position="33"/>
        <end position="100"/>
    </location>
</feature>
<evidence type="ECO:0000313" key="2">
    <source>
        <dbReference type="EMBL" id="RDX83179.1"/>
    </source>
</evidence>
<feature type="compositionally biased region" description="Basic and acidic residues" evidence="1">
    <location>
        <begin position="76"/>
        <end position="93"/>
    </location>
</feature>
<organism evidence="2 3">
    <name type="scientific">Mucuna pruriens</name>
    <name type="common">Velvet bean</name>
    <name type="synonym">Dolichos pruriens</name>
    <dbReference type="NCBI Taxonomy" id="157652"/>
    <lineage>
        <taxon>Eukaryota</taxon>
        <taxon>Viridiplantae</taxon>
        <taxon>Streptophyta</taxon>
        <taxon>Embryophyta</taxon>
        <taxon>Tracheophyta</taxon>
        <taxon>Spermatophyta</taxon>
        <taxon>Magnoliopsida</taxon>
        <taxon>eudicotyledons</taxon>
        <taxon>Gunneridae</taxon>
        <taxon>Pentapetalae</taxon>
        <taxon>rosids</taxon>
        <taxon>fabids</taxon>
        <taxon>Fabales</taxon>
        <taxon>Fabaceae</taxon>
        <taxon>Papilionoideae</taxon>
        <taxon>50 kb inversion clade</taxon>
        <taxon>NPAAA clade</taxon>
        <taxon>indigoferoid/millettioid clade</taxon>
        <taxon>Phaseoleae</taxon>
        <taxon>Mucuna</taxon>
    </lineage>
</organism>
<feature type="non-terminal residue" evidence="2">
    <location>
        <position position="1"/>
    </location>
</feature>
<keyword evidence="3" id="KW-1185">Reference proteome</keyword>
<proteinExistence type="predicted"/>
<feature type="region of interest" description="Disordered" evidence="1">
    <location>
        <begin position="1"/>
        <end position="20"/>
    </location>
</feature>
<reference evidence="2" key="1">
    <citation type="submission" date="2018-05" db="EMBL/GenBank/DDBJ databases">
        <title>Draft genome of Mucuna pruriens seed.</title>
        <authorList>
            <person name="Nnadi N.E."/>
            <person name="Vos R."/>
            <person name="Hasami M.H."/>
            <person name="Devisetty U.K."/>
            <person name="Aguiy J.C."/>
        </authorList>
    </citation>
    <scope>NUCLEOTIDE SEQUENCE [LARGE SCALE GENOMIC DNA]</scope>
    <source>
        <strain evidence="2">JCA_2017</strain>
    </source>
</reference>
<dbReference type="EMBL" id="QJKJ01007434">
    <property type="protein sequence ID" value="RDX83179.1"/>
    <property type="molecule type" value="Genomic_DNA"/>
</dbReference>
<protein>
    <submittedName>
        <fullName evidence="2">Uncharacterized protein</fullName>
    </submittedName>
</protein>
<comment type="caution">
    <text evidence="2">The sequence shown here is derived from an EMBL/GenBank/DDBJ whole genome shotgun (WGS) entry which is preliminary data.</text>
</comment>
<gene>
    <name evidence="2" type="ORF">CR513_35929</name>
</gene>
<name>A0A371FXX1_MUCPR</name>
<sequence>MKSHQKTHTPTPSKSFVLQAITAPRKEIVRMQKRNAEETKMRKSRHYGGRTTHCDPNIQAKTKDIDNQDAGSHGGNDTRYEVKRDSKESEIHKHPSWTTSSTPLPTRWKNLSLDKYDETMDLDEHIDAYITQINLYTNKDVILCSVLNVIERSCPKLSTDDPPTWAWGSHSLATLHSCSYYTWAHLEPRHATTTANASKVHKENLKAKHHVSSSSLTREIGNHQVKSISRPLKKVRG</sequence>